<dbReference type="OrthoDB" id="9761577at2"/>
<accession>A0A1H0QJ96</accession>
<dbReference type="AlphaFoldDB" id="A0A1H0QJ96"/>
<dbReference type="STRING" id="443156.SAMN04489867_1608"/>
<name>A0A1H0QJ96_9MICO</name>
<dbReference type="GO" id="GO:0030980">
    <property type="term" value="P:alpha-glucan catabolic process"/>
    <property type="evidence" value="ECO:0007669"/>
    <property type="project" value="TreeGrafter"/>
</dbReference>
<organism evidence="3 4">
    <name type="scientific">Pedococcus dokdonensis</name>
    <dbReference type="NCBI Taxonomy" id="443156"/>
    <lineage>
        <taxon>Bacteria</taxon>
        <taxon>Bacillati</taxon>
        <taxon>Actinomycetota</taxon>
        <taxon>Actinomycetes</taxon>
        <taxon>Micrococcales</taxon>
        <taxon>Intrasporangiaceae</taxon>
        <taxon>Pedococcus</taxon>
    </lineage>
</organism>
<dbReference type="SMART" id="SM00642">
    <property type="entry name" value="Aamy"/>
    <property type="match status" value="1"/>
</dbReference>
<dbReference type="InterPro" id="IPR017853">
    <property type="entry name" value="GH"/>
</dbReference>
<dbReference type="SUPFAM" id="SSF51445">
    <property type="entry name" value="(Trans)glycosidases"/>
    <property type="match status" value="1"/>
</dbReference>
<feature type="domain" description="FAD-binding PCMH-type" evidence="2">
    <location>
        <begin position="621"/>
        <end position="820"/>
    </location>
</feature>
<dbReference type="PANTHER" id="PTHR10357">
    <property type="entry name" value="ALPHA-AMYLASE FAMILY MEMBER"/>
    <property type="match status" value="1"/>
</dbReference>
<evidence type="ECO:0000313" key="4">
    <source>
        <dbReference type="Proteomes" id="UP000199077"/>
    </source>
</evidence>
<dbReference type="NCBIfam" id="TIGR02401">
    <property type="entry name" value="trehalose_TreY"/>
    <property type="match status" value="1"/>
</dbReference>
<gene>
    <name evidence="3" type="ORF">SAMN04489867_1608</name>
</gene>
<evidence type="ECO:0000259" key="2">
    <source>
        <dbReference type="PROSITE" id="PS51387"/>
    </source>
</evidence>
<dbReference type="Pfam" id="PF00128">
    <property type="entry name" value="Alpha-amylase"/>
    <property type="match status" value="1"/>
</dbReference>
<dbReference type="Gene3D" id="3.20.20.80">
    <property type="entry name" value="Glycosidases"/>
    <property type="match status" value="1"/>
</dbReference>
<dbReference type="Proteomes" id="UP000199077">
    <property type="component" value="Chromosome I"/>
</dbReference>
<dbReference type="Gene3D" id="3.30.1590.10">
    <property type="entry name" value="Maltooligosyl trehalose synthase, domain 2"/>
    <property type="match status" value="1"/>
</dbReference>
<dbReference type="InterPro" id="IPR012767">
    <property type="entry name" value="Trehalose_TreY"/>
</dbReference>
<dbReference type="InterPro" id="IPR006047">
    <property type="entry name" value="GH13_cat_dom"/>
</dbReference>
<dbReference type="EMBL" id="LT629711">
    <property type="protein sequence ID" value="SDP16738.1"/>
    <property type="molecule type" value="Genomic_DNA"/>
</dbReference>
<dbReference type="Gene3D" id="1.10.150.200">
    <property type="entry name" value="Maltooligosyl trehalose synthase, domain 3"/>
    <property type="match status" value="1"/>
</dbReference>
<dbReference type="InterPro" id="IPR013797">
    <property type="entry name" value="Maltooligo_trehalose_synth_4"/>
</dbReference>
<proteinExistence type="predicted"/>
<reference evidence="4" key="1">
    <citation type="submission" date="2016-10" db="EMBL/GenBank/DDBJ databases">
        <authorList>
            <person name="Varghese N."/>
            <person name="Submissions S."/>
        </authorList>
    </citation>
    <scope>NUCLEOTIDE SEQUENCE [LARGE SCALE GENOMIC DNA]</scope>
    <source>
        <strain evidence="4">DSM 22329</strain>
    </source>
</reference>
<dbReference type="Gene3D" id="1.10.10.470">
    <property type="entry name" value="Maltooligosyl trehalose synthase, domain 4"/>
    <property type="match status" value="1"/>
</dbReference>
<dbReference type="PANTHER" id="PTHR10357:SF216">
    <property type="entry name" value="MALTOOLIGOSYL TREHALOSE SYNTHASE-RELATED"/>
    <property type="match status" value="1"/>
</dbReference>
<sequence>MSEPQPGLSGGATPHRPSSARAVPTATYRLQVQPAFTFSDAAAQADYLAALGVSHAYLSPVLAPAPGSTHGYDVVSHEFLNEEAGGAEGFDALSTALRDAGLRMVVDVVPNHMTTPTPASLNHPWWFVLRDGRESDHAHWFDVDWDAEDGRVLVPVLGQSLDAVLASGELAVEGGGGPHGDETVLRYFDHVFPVRPGTEGLDLPDLVAAQHYRLCDWREGGTRLNYRRFFDVTTLAAVRVEDPDVFHHTHRLLLEEFDAGTIDGFRIDHPDGLADPRGYLARLADATGDAWVVAEKILEGQEQLPDDWRCAGTTGYDTLLRVQQVFVDPAAEGPLTDLLTELVGQEQDLAELVRGAKEQVVEQVQAAEVNRLLRLLARIVPDEDQESLRRGLGALLVAMDRYRAYLVPGQPADHDQLQVLAHAEARAAAIAADADQDAVGIVALLAEGTPLHELDEAAEAVHREFMVRFQQTCGPVMAKGIEDTAFYRYARLTGLNEVGGDPGHLGLDPAGLHAFATRQLATWPTTMTTLSTHDTKRSEDVRARLSVVAELPGEWADWVRRTRELAAPHRGVNLDAATEYLLLQAAVGAWPIDTDRLQSYATKAIREAKQHTTWVDPDEAYEGDVAAFVAALTTEPALVSQLARWVDRASVAARETTLGQKLLQLVLPGVPDVYQGTELVDLSLVDPDNRRPVDYADRRDRLARLDAGEPPDDLAAEKLLVTSRALRLRRDHPEWFTGRHATYAAVPASTPHALAVGRGDEDGVQVVAVVTRLGEQLRRDGGWGSATLALPEGEWVDLLRDRPVGRHGDGTSALGDLLRDLPVALLVRHGSLGGHMNADPR</sequence>
<feature type="region of interest" description="Disordered" evidence="1">
    <location>
        <begin position="1"/>
        <end position="23"/>
    </location>
</feature>
<evidence type="ECO:0000256" key="1">
    <source>
        <dbReference type="SAM" id="MobiDB-lite"/>
    </source>
</evidence>
<dbReference type="GO" id="GO:0071949">
    <property type="term" value="F:FAD binding"/>
    <property type="evidence" value="ECO:0007669"/>
    <property type="project" value="InterPro"/>
</dbReference>
<dbReference type="PROSITE" id="PS51387">
    <property type="entry name" value="FAD_PCMH"/>
    <property type="match status" value="1"/>
</dbReference>
<dbReference type="GO" id="GO:0005992">
    <property type="term" value="P:trehalose biosynthetic process"/>
    <property type="evidence" value="ECO:0007669"/>
    <property type="project" value="TreeGrafter"/>
</dbReference>
<dbReference type="CDD" id="cd11336">
    <property type="entry name" value="AmyAc_MTSase"/>
    <property type="match status" value="1"/>
</dbReference>
<protein>
    <submittedName>
        <fullName evidence="3">Maltooligosyl trehalose synthase</fullName>
    </submittedName>
</protein>
<keyword evidence="4" id="KW-1185">Reference proteome</keyword>
<dbReference type="InterPro" id="IPR016166">
    <property type="entry name" value="FAD-bd_PCMH"/>
</dbReference>
<dbReference type="RefSeq" id="WP_091789562.1">
    <property type="nucleotide sequence ID" value="NZ_LT629711.1"/>
</dbReference>
<evidence type="ECO:0000313" key="3">
    <source>
        <dbReference type="EMBL" id="SDP16738.1"/>
    </source>
</evidence>
<dbReference type="GO" id="GO:0047470">
    <property type="term" value="F:(1,4)-alpha-D-glucan 1-alpha-D-glucosylmutase activity"/>
    <property type="evidence" value="ECO:0007669"/>
    <property type="project" value="TreeGrafter"/>
</dbReference>